<dbReference type="EMBL" id="JAEUBD010001266">
    <property type="protein sequence ID" value="KAH3663117.1"/>
    <property type="molecule type" value="Genomic_DNA"/>
</dbReference>
<gene>
    <name evidence="1" type="ORF">OGATHE_004693</name>
</gene>
<protein>
    <submittedName>
        <fullName evidence="1">Uncharacterized protein</fullName>
    </submittedName>
</protein>
<sequence>MKSGTFRLGFTARATDAEEASEKRPPAFPVLACSFRQPTASCVARLRIRGSTPDTSGRVTMMYLRRSSSFESWYNWFNSVPPLATRSSRSFNALYCSLNEPYFNFLRIALATSTGPGSKELRCKRMASSSSGRSISMHASSESKGDNSMVLFARVVTAVYEWLSRKPMRR</sequence>
<organism evidence="1 2">
    <name type="scientific">Ogataea polymorpha</name>
    <dbReference type="NCBI Taxonomy" id="460523"/>
    <lineage>
        <taxon>Eukaryota</taxon>
        <taxon>Fungi</taxon>
        <taxon>Dikarya</taxon>
        <taxon>Ascomycota</taxon>
        <taxon>Saccharomycotina</taxon>
        <taxon>Pichiomycetes</taxon>
        <taxon>Pichiales</taxon>
        <taxon>Pichiaceae</taxon>
        <taxon>Ogataea</taxon>
    </lineage>
</organism>
<accession>A0A9P8P1H0</accession>
<evidence type="ECO:0000313" key="2">
    <source>
        <dbReference type="Proteomes" id="UP000788993"/>
    </source>
</evidence>
<name>A0A9P8P1H0_9ASCO</name>
<keyword evidence="2" id="KW-1185">Reference proteome</keyword>
<reference evidence="1" key="2">
    <citation type="submission" date="2021-01" db="EMBL/GenBank/DDBJ databases">
        <authorList>
            <person name="Schikora-Tamarit M.A."/>
        </authorList>
    </citation>
    <scope>NUCLEOTIDE SEQUENCE</scope>
    <source>
        <strain evidence="1">NCAIM Y.01608</strain>
    </source>
</reference>
<proteinExistence type="predicted"/>
<comment type="caution">
    <text evidence="1">The sequence shown here is derived from an EMBL/GenBank/DDBJ whole genome shotgun (WGS) entry which is preliminary data.</text>
</comment>
<reference evidence="1" key="1">
    <citation type="journal article" date="2021" name="Open Biol.">
        <title>Shared evolutionary footprints suggest mitochondrial oxidative damage underlies multiple complex I losses in fungi.</title>
        <authorList>
            <person name="Schikora-Tamarit M.A."/>
            <person name="Marcet-Houben M."/>
            <person name="Nosek J."/>
            <person name="Gabaldon T."/>
        </authorList>
    </citation>
    <scope>NUCLEOTIDE SEQUENCE</scope>
    <source>
        <strain evidence="1">NCAIM Y.01608</strain>
    </source>
</reference>
<dbReference type="Proteomes" id="UP000788993">
    <property type="component" value="Unassembled WGS sequence"/>
</dbReference>
<dbReference type="AlphaFoldDB" id="A0A9P8P1H0"/>
<evidence type="ECO:0000313" key="1">
    <source>
        <dbReference type="EMBL" id="KAH3663117.1"/>
    </source>
</evidence>